<comment type="similarity">
    <text evidence="1 3">Belongs to the short-chain dehydrogenases/reductases (SDR) family.</text>
</comment>
<dbReference type="OrthoDB" id="6251714at2759"/>
<dbReference type="EMBL" id="LT554760">
    <property type="protein sequence ID" value="SAM07494.1"/>
    <property type="molecule type" value="Genomic_DNA"/>
</dbReference>
<dbReference type="FunFam" id="3.40.50.720:FF:000047">
    <property type="entry name" value="NADP-dependent L-serine/L-allo-threonine dehydrogenase"/>
    <property type="match status" value="1"/>
</dbReference>
<dbReference type="GO" id="GO:0016616">
    <property type="term" value="F:oxidoreductase activity, acting on the CH-OH group of donors, NAD or NADP as acceptor"/>
    <property type="evidence" value="ECO:0007669"/>
    <property type="project" value="UniProtKB-ARBA"/>
</dbReference>
<evidence type="ECO:0000256" key="1">
    <source>
        <dbReference type="ARBA" id="ARBA00006484"/>
    </source>
</evidence>
<protein>
    <recommendedName>
        <fullName evidence="6">NAD(P)-binding protein</fullName>
    </recommendedName>
</protein>
<dbReference type="PANTHER" id="PTHR42901:SF1">
    <property type="entry name" value="ALCOHOL DEHYDROGENASE"/>
    <property type="match status" value="1"/>
</dbReference>
<evidence type="ECO:0000256" key="2">
    <source>
        <dbReference type="ARBA" id="ARBA00023002"/>
    </source>
</evidence>
<gene>
    <name evidence="4" type="primary">ABSGL_13137.1 scaffold 13659</name>
</gene>
<dbReference type="Pfam" id="PF00106">
    <property type="entry name" value="adh_short"/>
    <property type="match status" value="1"/>
</dbReference>
<name>A0A168RWK2_ABSGL</name>
<accession>A0A168RWK2</accession>
<dbReference type="Proteomes" id="UP000078561">
    <property type="component" value="Unassembled WGS sequence"/>
</dbReference>
<dbReference type="PRINTS" id="PR00080">
    <property type="entry name" value="SDRFAMILY"/>
</dbReference>
<reference evidence="4" key="1">
    <citation type="submission" date="2016-04" db="EMBL/GenBank/DDBJ databases">
        <authorList>
            <person name="Evans L.H."/>
            <person name="Alamgir A."/>
            <person name="Owens N."/>
            <person name="Weber N.D."/>
            <person name="Virtaneva K."/>
            <person name="Barbian K."/>
            <person name="Babar A."/>
            <person name="Rosenke K."/>
        </authorList>
    </citation>
    <scope>NUCLEOTIDE SEQUENCE [LARGE SCALE GENOMIC DNA]</scope>
    <source>
        <strain evidence="4">CBS 101.48</strain>
    </source>
</reference>
<dbReference type="InterPro" id="IPR036291">
    <property type="entry name" value="NAD(P)-bd_dom_sf"/>
</dbReference>
<dbReference type="FunCoup" id="A0A168RWK2">
    <property type="interactions" value="72"/>
</dbReference>
<evidence type="ECO:0008006" key="6">
    <source>
        <dbReference type="Google" id="ProtNLM"/>
    </source>
</evidence>
<keyword evidence="5" id="KW-1185">Reference proteome</keyword>
<dbReference type="OMA" id="MGTDNIP"/>
<dbReference type="AlphaFoldDB" id="A0A168RWK2"/>
<keyword evidence="2" id="KW-0560">Oxidoreductase</keyword>
<evidence type="ECO:0000313" key="4">
    <source>
        <dbReference type="EMBL" id="SAM07494.1"/>
    </source>
</evidence>
<organism evidence="4">
    <name type="scientific">Absidia glauca</name>
    <name type="common">Pin mould</name>
    <dbReference type="NCBI Taxonomy" id="4829"/>
    <lineage>
        <taxon>Eukaryota</taxon>
        <taxon>Fungi</taxon>
        <taxon>Fungi incertae sedis</taxon>
        <taxon>Mucoromycota</taxon>
        <taxon>Mucoromycotina</taxon>
        <taxon>Mucoromycetes</taxon>
        <taxon>Mucorales</taxon>
        <taxon>Cunninghamellaceae</taxon>
        <taxon>Absidia</taxon>
    </lineage>
</organism>
<sequence length="284" mass="30738">MLPSLNLLRAQTFKCSSYAVSKRLYTGGRLQGKTVFITGASAGIGLATAHEFAKAGSNLILTARRLDRLDSLKQELQDTFTGIQVHTIGLDMQDKPKIDEAVASLPFEQVDVLVNNAGLVIGMDPVETVTEEAYDTMFNTNVKGLVFLTQAILPLMKKRQQGHVINMGSVAGKEAYPGGSIYCGTKHAVEAITRSLLFELMDTPIRVSQICPGMVETEFSKVRFGGDSVKADGVYKGMTPLVGQDIAELIVFTASRPAHVNICDMLVFPTAQASARTVHRKTEA</sequence>
<dbReference type="Gene3D" id="3.40.50.720">
    <property type="entry name" value="NAD(P)-binding Rossmann-like Domain"/>
    <property type="match status" value="1"/>
</dbReference>
<dbReference type="SUPFAM" id="SSF51735">
    <property type="entry name" value="NAD(P)-binding Rossmann-fold domains"/>
    <property type="match status" value="1"/>
</dbReference>
<evidence type="ECO:0000256" key="3">
    <source>
        <dbReference type="RuleBase" id="RU000363"/>
    </source>
</evidence>
<evidence type="ECO:0000313" key="5">
    <source>
        <dbReference type="Proteomes" id="UP000078561"/>
    </source>
</evidence>
<dbReference type="STRING" id="4829.A0A168RWK2"/>
<dbReference type="InParanoid" id="A0A168RWK2"/>
<dbReference type="InterPro" id="IPR002347">
    <property type="entry name" value="SDR_fam"/>
</dbReference>
<dbReference type="PANTHER" id="PTHR42901">
    <property type="entry name" value="ALCOHOL DEHYDROGENASE"/>
    <property type="match status" value="1"/>
</dbReference>
<dbReference type="PRINTS" id="PR00081">
    <property type="entry name" value="GDHRDH"/>
</dbReference>
<proteinExistence type="inferred from homology"/>